<gene>
    <name evidence="1" type="ORF">HXW75_02380</name>
</gene>
<name>A0AB35HM69_TETHA</name>
<dbReference type="AlphaFoldDB" id="A0AB35HM69"/>
<evidence type="ECO:0000313" key="1">
    <source>
        <dbReference type="EMBL" id="MCO8297316.1"/>
    </source>
</evidence>
<reference evidence="1" key="2">
    <citation type="journal article" date="2021" name="BMC Microbiol.">
        <title>The diversity among the species Tetragenococcus halophilus including new isolates from a lupine seed fermentation.</title>
        <authorList>
            <person name="Link T."/>
            <person name="Vogel R.F."/>
            <person name="Ehrmann M.A."/>
        </authorList>
    </citation>
    <scope>NUCLEOTIDE SEQUENCE</scope>
    <source>
        <strain evidence="1">TMW 2.2257</strain>
    </source>
</reference>
<organism evidence="1 2">
    <name type="scientific">Tetragenococcus halophilus</name>
    <name type="common">Pediococcus halophilus</name>
    <dbReference type="NCBI Taxonomy" id="51669"/>
    <lineage>
        <taxon>Bacteria</taxon>
        <taxon>Bacillati</taxon>
        <taxon>Bacillota</taxon>
        <taxon>Bacilli</taxon>
        <taxon>Lactobacillales</taxon>
        <taxon>Enterococcaceae</taxon>
        <taxon>Tetragenococcus</taxon>
    </lineage>
</organism>
<sequence length="113" mass="13205">MKTKEQKVAWEEILNRTNYEGWDSDRKNVKAVQSLYSRIDHDDKLKREYSARNMPISVQFRSGESQTYESKAAACEALKTSFCTLREHLDNDRPVKNGKLKGCYFYSVAKEDE</sequence>
<comment type="caution">
    <text evidence="1">The sequence shown here is derived from an EMBL/GenBank/DDBJ whole genome shotgun (WGS) entry which is preliminary data.</text>
</comment>
<accession>A0AB35HM69</accession>
<dbReference type="Proteomes" id="UP001057280">
    <property type="component" value="Unassembled WGS sequence"/>
</dbReference>
<protein>
    <submittedName>
        <fullName evidence="1">Uncharacterized protein</fullName>
    </submittedName>
</protein>
<evidence type="ECO:0000313" key="2">
    <source>
        <dbReference type="Proteomes" id="UP001057280"/>
    </source>
</evidence>
<proteinExistence type="predicted"/>
<dbReference type="RefSeq" id="WP_253209962.1">
    <property type="nucleotide sequence ID" value="NZ_JACACA010000004.1"/>
</dbReference>
<dbReference type="EMBL" id="JACACB010000004">
    <property type="protein sequence ID" value="MCO8297316.1"/>
    <property type="molecule type" value="Genomic_DNA"/>
</dbReference>
<reference evidence="1" key="1">
    <citation type="submission" date="2020-06" db="EMBL/GenBank/DDBJ databases">
        <authorList>
            <person name="Link T."/>
            <person name="Ehrmann M."/>
        </authorList>
    </citation>
    <scope>NUCLEOTIDE SEQUENCE</scope>
    <source>
        <strain evidence="1">TMW 2.2257</strain>
    </source>
</reference>